<keyword evidence="6 7" id="KW-0472">Membrane</keyword>
<feature type="transmembrane region" description="Helical" evidence="7">
    <location>
        <begin position="214"/>
        <end position="233"/>
    </location>
</feature>
<name>A0A9W6D6Q2_9BACT</name>
<evidence type="ECO:0000256" key="2">
    <source>
        <dbReference type="ARBA" id="ARBA00005745"/>
    </source>
</evidence>
<comment type="similarity">
    <text evidence="2">Belongs to the GSP F family.</text>
</comment>
<feature type="transmembrane region" description="Helical" evidence="7">
    <location>
        <begin position="161"/>
        <end position="183"/>
    </location>
</feature>
<evidence type="ECO:0000256" key="5">
    <source>
        <dbReference type="ARBA" id="ARBA00022989"/>
    </source>
</evidence>
<evidence type="ECO:0000256" key="3">
    <source>
        <dbReference type="ARBA" id="ARBA00022475"/>
    </source>
</evidence>
<feature type="domain" description="Type II secretion system protein GspF" evidence="8">
    <location>
        <begin position="62"/>
        <end position="184"/>
    </location>
</feature>
<evidence type="ECO:0000256" key="4">
    <source>
        <dbReference type="ARBA" id="ARBA00022692"/>
    </source>
</evidence>
<evidence type="ECO:0000259" key="8">
    <source>
        <dbReference type="Pfam" id="PF00482"/>
    </source>
</evidence>
<dbReference type="RefSeq" id="WP_281794172.1">
    <property type="nucleotide sequence ID" value="NZ_BSDR01000001.1"/>
</dbReference>
<feature type="domain" description="Type II secretion system protein GspF" evidence="8">
    <location>
        <begin position="264"/>
        <end position="385"/>
    </location>
</feature>
<sequence length="395" mass="44582">MGYFQYQAKDGQGETHRGVMEAMSEQDAARKLKSGRLYPVKIKAVKSGRGRRVPEEHIIRFFYDLSDLLSAGLPVDRALALISTNQTHKVFQRVVKDLLEEVQGGSDLSGAIGKCRDIFGDLSDHMVRAGEASGTLGPILKRLAQYLEQRRSFRQSLVSSMIYPAILFSTSMLSMVVLLVYVIPKFAQIFHDLNQKVPFLTELLLQAGVLLKEYGWVIPLLIGIAFFGGRYLYRQPKVRRKMDEILFRFPFTRYFILHSELTRFCRTLGTMLQSGVPLLRALSLGQELLFNTVLKDALSSLHREIKVGHSMSNFFRAQQAFPTRMGTMLRIAEEQGNLGEGLIGLGDHFEKELQRSLQRLMSLLEPVVILATGLVIGVMVLSMFTAIFGINEIQF</sequence>
<comment type="subcellular location">
    <subcellularLocation>
        <location evidence="1">Cell membrane</location>
        <topology evidence="1">Multi-pass membrane protein</topology>
    </subcellularLocation>
</comment>
<organism evidence="9 10">
    <name type="scientific">Desulforhabdus amnigena</name>
    <dbReference type="NCBI Taxonomy" id="40218"/>
    <lineage>
        <taxon>Bacteria</taxon>
        <taxon>Pseudomonadati</taxon>
        <taxon>Thermodesulfobacteriota</taxon>
        <taxon>Syntrophobacteria</taxon>
        <taxon>Syntrophobacterales</taxon>
        <taxon>Syntrophobacteraceae</taxon>
        <taxon>Desulforhabdus</taxon>
    </lineage>
</organism>
<evidence type="ECO:0000256" key="7">
    <source>
        <dbReference type="SAM" id="Phobius"/>
    </source>
</evidence>
<keyword evidence="10" id="KW-1185">Reference proteome</keyword>
<dbReference type="Pfam" id="PF00482">
    <property type="entry name" value="T2SSF"/>
    <property type="match status" value="2"/>
</dbReference>
<proteinExistence type="inferred from homology"/>
<dbReference type="Gene3D" id="1.20.81.30">
    <property type="entry name" value="Type II secretion system (T2SS), domain F"/>
    <property type="match status" value="2"/>
</dbReference>
<evidence type="ECO:0000256" key="1">
    <source>
        <dbReference type="ARBA" id="ARBA00004651"/>
    </source>
</evidence>
<evidence type="ECO:0000313" key="10">
    <source>
        <dbReference type="Proteomes" id="UP001144372"/>
    </source>
</evidence>
<evidence type="ECO:0000313" key="9">
    <source>
        <dbReference type="EMBL" id="GLI34766.1"/>
    </source>
</evidence>
<dbReference type="PANTHER" id="PTHR30012:SF0">
    <property type="entry name" value="TYPE II SECRETION SYSTEM PROTEIN F-RELATED"/>
    <property type="match status" value="1"/>
</dbReference>
<dbReference type="PANTHER" id="PTHR30012">
    <property type="entry name" value="GENERAL SECRETION PATHWAY PROTEIN"/>
    <property type="match status" value="1"/>
</dbReference>
<keyword evidence="3" id="KW-1003">Cell membrane</keyword>
<feature type="transmembrane region" description="Helical" evidence="7">
    <location>
        <begin position="367"/>
        <end position="390"/>
    </location>
</feature>
<dbReference type="EMBL" id="BSDR01000001">
    <property type="protein sequence ID" value="GLI34766.1"/>
    <property type="molecule type" value="Genomic_DNA"/>
</dbReference>
<protein>
    <submittedName>
        <fullName evidence="9">Type II secretion system protein F</fullName>
    </submittedName>
</protein>
<keyword evidence="4 7" id="KW-0812">Transmembrane</keyword>
<comment type="caution">
    <text evidence="9">The sequence shown here is derived from an EMBL/GenBank/DDBJ whole genome shotgun (WGS) entry which is preliminary data.</text>
</comment>
<evidence type="ECO:0000256" key="6">
    <source>
        <dbReference type="ARBA" id="ARBA00023136"/>
    </source>
</evidence>
<accession>A0A9W6D6Q2</accession>
<reference evidence="9" key="1">
    <citation type="submission" date="2022-12" db="EMBL/GenBank/DDBJ databases">
        <title>Reference genome sequencing for broad-spectrum identification of bacterial and archaeal isolates by mass spectrometry.</title>
        <authorList>
            <person name="Sekiguchi Y."/>
            <person name="Tourlousse D.M."/>
        </authorList>
    </citation>
    <scope>NUCLEOTIDE SEQUENCE</scope>
    <source>
        <strain evidence="9">ASRB1</strain>
    </source>
</reference>
<dbReference type="Proteomes" id="UP001144372">
    <property type="component" value="Unassembled WGS sequence"/>
</dbReference>
<dbReference type="GO" id="GO:0005886">
    <property type="term" value="C:plasma membrane"/>
    <property type="evidence" value="ECO:0007669"/>
    <property type="project" value="UniProtKB-SubCell"/>
</dbReference>
<dbReference type="InterPro" id="IPR018076">
    <property type="entry name" value="T2SS_GspF_dom"/>
</dbReference>
<dbReference type="AlphaFoldDB" id="A0A9W6D6Q2"/>
<dbReference type="InterPro" id="IPR003004">
    <property type="entry name" value="GspF/PilC"/>
</dbReference>
<keyword evidence="5 7" id="KW-1133">Transmembrane helix</keyword>
<dbReference type="PRINTS" id="PR00812">
    <property type="entry name" value="BCTERIALGSPF"/>
</dbReference>
<dbReference type="InterPro" id="IPR042094">
    <property type="entry name" value="T2SS_GspF_sf"/>
</dbReference>
<gene>
    <name evidence="9" type="primary">xpsF</name>
    <name evidence="9" type="ORF">DAMNIGENAA_21990</name>
</gene>